<evidence type="ECO:0000256" key="1">
    <source>
        <dbReference type="ARBA" id="ARBA00004162"/>
    </source>
</evidence>
<feature type="transmembrane region" description="Helical" evidence="11">
    <location>
        <begin position="12"/>
        <end position="33"/>
    </location>
</feature>
<dbReference type="Pfam" id="PF02699">
    <property type="entry name" value="YajC"/>
    <property type="match status" value="1"/>
</dbReference>
<evidence type="ECO:0000256" key="4">
    <source>
        <dbReference type="ARBA" id="ARBA00022475"/>
    </source>
</evidence>
<proteinExistence type="inferred from homology"/>
<keyword evidence="4" id="KW-1003">Cell membrane</keyword>
<accession>A0A365YMF3</accession>
<evidence type="ECO:0000256" key="10">
    <source>
        <dbReference type="SAM" id="MobiDB-lite"/>
    </source>
</evidence>
<comment type="similarity">
    <text evidence="2">Belongs to the YajC family.</text>
</comment>
<dbReference type="Proteomes" id="UP000252167">
    <property type="component" value="Unassembled WGS sequence"/>
</dbReference>
<name>A0A365YMF3_9MICC</name>
<evidence type="ECO:0000256" key="8">
    <source>
        <dbReference type="ARBA" id="ARBA00023010"/>
    </source>
</evidence>
<keyword evidence="6" id="KW-0653">Protein transport</keyword>
<dbReference type="SMART" id="SM01323">
    <property type="entry name" value="YajC"/>
    <property type="match status" value="1"/>
</dbReference>
<evidence type="ECO:0000256" key="5">
    <source>
        <dbReference type="ARBA" id="ARBA00022692"/>
    </source>
</evidence>
<dbReference type="GO" id="GO:0015031">
    <property type="term" value="P:protein transport"/>
    <property type="evidence" value="ECO:0007669"/>
    <property type="project" value="UniProtKB-KW"/>
</dbReference>
<dbReference type="EMBL" id="POAF01000001">
    <property type="protein sequence ID" value="RBM03886.1"/>
    <property type="molecule type" value="Genomic_DNA"/>
</dbReference>
<comment type="subcellular location">
    <subcellularLocation>
        <location evidence="1">Cell membrane</location>
        <topology evidence="1">Single-pass membrane protein</topology>
    </subcellularLocation>
</comment>
<gene>
    <name evidence="12" type="primary">yajC</name>
    <name evidence="12" type="ORF">C1H84_00835</name>
</gene>
<evidence type="ECO:0000313" key="12">
    <source>
        <dbReference type="EMBL" id="RBM03886.1"/>
    </source>
</evidence>
<comment type="caution">
    <text evidence="12">The sequence shown here is derived from an EMBL/GenBank/DDBJ whole genome shotgun (WGS) entry which is preliminary data.</text>
</comment>
<feature type="compositionally biased region" description="Basic and acidic residues" evidence="10">
    <location>
        <begin position="124"/>
        <end position="139"/>
    </location>
</feature>
<evidence type="ECO:0000256" key="11">
    <source>
        <dbReference type="SAM" id="Phobius"/>
    </source>
</evidence>
<organism evidence="12 13">
    <name type="scientific">Glutamicibacter soli</name>
    <dbReference type="NCBI Taxonomy" id="453836"/>
    <lineage>
        <taxon>Bacteria</taxon>
        <taxon>Bacillati</taxon>
        <taxon>Actinomycetota</taxon>
        <taxon>Actinomycetes</taxon>
        <taxon>Micrococcales</taxon>
        <taxon>Micrococcaceae</taxon>
        <taxon>Glutamicibacter</taxon>
    </lineage>
</organism>
<evidence type="ECO:0000313" key="13">
    <source>
        <dbReference type="Proteomes" id="UP000252167"/>
    </source>
</evidence>
<dbReference type="AlphaFoldDB" id="A0A365YMF3"/>
<keyword evidence="13" id="KW-1185">Reference proteome</keyword>
<keyword evidence="3" id="KW-0813">Transport</keyword>
<sequence length="139" mass="14656">MNSLVIAQAAGGGFNPSMILMIALFAVLIFMMFRGRKKQAAQQEKLKNNTVPGAKVMTNSGIFGTVVGIDAEDRVQVEVANGVVLTLHRQAIATFLDNDAAAAAAAPAVAEADAPSSTVETPEESLRRLNDEGKDERNA</sequence>
<dbReference type="PRINTS" id="PR01853">
    <property type="entry name" value="YAJCTRNLCASE"/>
</dbReference>
<keyword evidence="7 11" id="KW-1133">Transmembrane helix</keyword>
<evidence type="ECO:0000256" key="6">
    <source>
        <dbReference type="ARBA" id="ARBA00022927"/>
    </source>
</evidence>
<evidence type="ECO:0000256" key="3">
    <source>
        <dbReference type="ARBA" id="ARBA00022448"/>
    </source>
</evidence>
<dbReference type="GO" id="GO:0005886">
    <property type="term" value="C:plasma membrane"/>
    <property type="evidence" value="ECO:0007669"/>
    <property type="project" value="UniProtKB-SubCell"/>
</dbReference>
<dbReference type="NCBIfam" id="TIGR00739">
    <property type="entry name" value="yajC"/>
    <property type="match status" value="1"/>
</dbReference>
<dbReference type="PANTHER" id="PTHR33909">
    <property type="entry name" value="SEC TRANSLOCON ACCESSORY COMPLEX SUBUNIT YAJC"/>
    <property type="match status" value="1"/>
</dbReference>
<keyword evidence="5 11" id="KW-0812">Transmembrane</keyword>
<dbReference type="PANTHER" id="PTHR33909:SF1">
    <property type="entry name" value="SEC TRANSLOCON ACCESSORY COMPLEX SUBUNIT YAJC"/>
    <property type="match status" value="1"/>
</dbReference>
<protein>
    <submittedName>
        <fullName evidence="12">Preprotein translocase subunit YajC</fullName>
    </submittedName>
</protein>
<dbReference type="RefSeq" id="WP_113606288.1">
    <property type="nucleotide sequence ID" value="NZ_CM125969.1"/>
</dbReference>
<evidence type="ECO:0000256" key="7">
    <source>
        <dbReference type="ARBA" id="ARBA00022989"/>
    </source>
</evidence>
<reference evidence="12 13" key="1">
    <citation type="submission" date="2018-01" db="EMBL/GenBank/DDBJ databases">
        <title>Glutamicibacter soli strain NHPC-3 Whole genome sequence and assembly.</title>
        <authorList>
            <person name="Choudhury P."/>
            <person name="Gupta D."/>
            <person name="Sengupta K."/>
            <person name="Jawed A."/>
            <person name="Sultana N."/>
            <person name="Saha P."/>
        </authorList>
    </citation>
    <scope>NUCLEOTIDE SEQUENCE [LARGE SCALE GENOMIC DNA]</scope>
    <source>
        <strain evidence="12 13">NHPC-3</strain>
    </source>
</reference>
<feature type="region of interest" description="Disordered" evidence="10">
    <location>
        <begin position="107"/>
        <end position="139"/>
    </location>
</feature>
<keyword evidence="9 11" id="KW-0472">Membrane</keyword>
<dbReference type="InterPro" id="IPR003849">
    <property type="entry name" value="Preprotein_translocase_YajC"/>
</dbReference>
<keyword evidence="8" id="KW-0811">Translocation</keyword>
<evidence type="ECO:0000256" key="9">
    <source>
        <dbReference type="ARBA" id="ARBA00023136"/>
    </source>
</evidence>
<evidence type="ECO:0000256" key="2">
    <source>
        <dbReference type="ARBA" id="ARBA00006742"/>
    </source>
</evidence>